<keyword evidence="11" id="KW-1185">Reference proteome</keyword>
<dbReference type="Proteomes" id="UP000290288">
    <property type="component" value="Unassembled WGS sequence"/>
</dbReference>
<evidence type="ECO:0000256" key="8">
    <source>
        <dbReference type="SAM" id="MobiDB-lite"/>
    </source>
</evidence>
<proteinExistence type="predicted"/>
<feature type="region of interest" description="Disordered" evidence="8">
    <location>
        <begin position="213"/>
        <end position="246"/>
    </location>
</feature>
<dbReference type="SUPFAM" id="SSF51126">
    <property type="entry name" value="Pectin lyase-like"/>
    <property type="match status" value="1"/>
</dbReference>
<dbReference type="InterPro" id="IPR012334">
    <property type="entry name" value="Pectin_lyas_fold"/>
</dbReference>
<evidence type="ECO:0000256" key="3">
    <source>
        <dbReference type="ARBA" id="ARBA00022737"/>
    </source>
</evidence>
<evidence type="ECO:0000256" key="9">
    <source>
        <dbReference type="SAM" id="SignalP"/>
    </source>
</evidence>
<evidence type="ECO:0000256" key="7">
    <source>
        <dbReference type="ARBA" id="ARBA00048766"/>
    </source>
</evidence>
<dbReference type="Gene3D" id="2.160.20.10">
    <property type="entry name" value="Single-stranded right-handed beta-helix, Pectin lyase-like"/>
    <property type="match status" value="1"/>
</dbReference>
<feature type="signal peptide" evidence="9">
    <location>
        <begin position="1"/>
        <end position="28"/>
    </location>
</feature>
<comment type="subcellular location">
    <subcellularLocation>
        <location evidence="1">Secreted</location>
    </subcellularLocation>
</comment>
<keyword evidence="3" id="KW-0677">Repeat</keyword>
<sequence>MARGISLSLPLLYLALLCTSNVFNIAAAQGTEADCKPRANLPEVGECIVESADDPRVDDSPAILATFQRCSSNSVIRFLPTNYTVHTPISLIGLQKVKVLFYGNFLLPDSISEVQSAINTTQNPPSTYATPWIYIQGSDVSIEGSTQIEYGRFYGFGEQWWHSGTRTLRPQLATFNVTNGFLSNLKVIKPIAWGWNLPGQNIRVENHFVDAKPDNATRDDTQSFPFNTYYDQDKGPRPDNTNQTSTNIRTFTFKNIVGSLGTNWTDGSCISNPCWNYVPGLDEPKAVILDLLGHITSGH</sequence>
<dbReference type="GO" id="GO:0047911">
    <property type="term" value="F:galacturan 1,4-alpha-galacturonidase activity"/>
    <property type="evidence" value="ECO:0007669"/>
    <property type="project" value="UniProtKB-EC"/>
</dbReference>
<dbReference type="GO" id="GO:0005576">
    <property type="term" value="C:extracellular region"/>
    <property type="evidence" value="ECO:0007669"/>
    <property type="project" value="UniProtKB-SubCell"/>
</dbReference>
<dbReference type="STRING" id="2316362.A0A4V1Q2A3"/>
<evidence type="ECO:0000256" key="5">
    <source>
        <dbReference type="ARBA" id="ARBA00037312"/>
    </source>
</evidence>
<evidence type="ECO:0000313" key="11">
    <source>
        <dbReference type="Proteomes" id="UP000290288"/>
    </source>
</evidence>
<dbReference type="AlphaFoldDB" id="A0A4V1Q2A3"/>
<dbReference type="EC" id="3.2.1.67" evidence="6"/>
<evidence type="ECO:0000256" key="6">
    <source>
        <dbReference type="ARBA" id="ARBA00038933"/>
    </source>
</evidence>
<keyword evidence="9" id="KW-0732">Signal</keyword>
<dbReference type="OrthoDB" id="187139at2759"/>
<keyword evidence="4" id="KW-1015">Disulfide bond</keyword>
<organism evidence="10 11">
    <name type="scientific">Candolleomyces aberdarensis</name>
    <dbReference type="NCBI Taxonomy" id="2316362"/>
    <lineage>
        <taxon>Eukaryota</taxon>
        <taxon>Fungi</taxon>
        <taxon>Dikarya</taxon>
        <taxon>Basidiomycota</taxon>
        <taxon>Agaricomycotina</taxon>
        <taxon>Agaricomycetes</taxon>
        <taxon>Agaricomycetidae</taxon>
        <taxon>Agaricales</taxon>
        <taxon>Agaricineae</taxon>
        <taxon>Psathyrellaceae</taxon>
        <taxon>Candolleomyces</taxon>
    </lineage>
</organism>
<dbReference type="EMBL" id="SDEE01000709">
    <property type="protein sequence ID" value="RXW14388.1"/>
    <property type="molecule type" value="Genomic_DNA"/>
</dbReference>
<evidence type="ECO:0000256" key="4">
    <source>
        <dbReference type="ARBA" id="ARBA00023157"/>
    </source>
</evidence>
<dbReference type="InterPro" id="IPR011050">
    <property type="entry name" value="Pectin_lyase_fold/virulence"/>
</dbReference>
<evidence type="ECO:0000256" key="1">
    <source>
        <dbReference type="ARBA" id="ARBA00004613"/>
    </source>
</evidence>
<gene>
    <name evidence="10" type="ORF">EST38_g11464</name>
</gene>
<reference evidence="10 11" key="1">
    <citation type="submission" date="2019-01" db="EMBL/GenBank/DDBJ databases">
        <title>Draft genome sequence of Psathyrella aberdarensis IHI B618.</title>
        <authorList>
            <person name="Buettner E."/>
            <person name="Kellner H."/>
        </authorList>
    </citation>
    <scope>NUCLEOTIDE SEQUENCE [LARGE SCALE GENOMIC DNA]</scope>
    <source>
        <strain evidence="10 11">IHI B618</strain>
    </source>
</reference>
<keyword evidence="2" id="KW-0964">Secreted</keyword>
<protein>
    <recommendedName>
        <fullName evidence="6">galacturonan 1,4-alpha-galacturonidase</fullName>
        <ecNumber evidence="6">3.2.1.67</ecNumber>
    </recommendedName>
</protein>
<comment type="function">
    <text evidence="5">Specific in hydrolyzing the terminal glycosidic bond of polygalacturonic acid and oligogalacturonates.</text>
</comment>
<comment type="caution">
    <text evidence="10">The sequence shown here is derived from an EMBL/GenBank/DDBJ whole genome shotgun (WGS) entry which is preliminary data.</text>
</comment>
<feature type="chain" id="PRO_5020964007" description="galacturonan 1,4-alpha-galacturonidase" evidence="9">
    <location>
        <begin position="29"/>
        <end position="299"/>
    </location>
</feature>
<evidence type="ECO:0000313" key="10">
    <source>
        <dbReference type="EMBL" id="RXW14388.1"/>
    </source>
</evidence>
<accession>A0A4V1Q2A3</accession>
<name>A0A4V1Q2A3_9AGAR</name>
<dbReference type="PANTHER" id="PTHR31736">
    <property type="match status" value="1"/>
</dbReference>
<dbReference type="PANTHER" id="PTHR31736:SF11">
    <property type="entry name" value="EXOPOLYGALACTURONASE C-RELATED"/>
    <property type="match status" value="1"/>
</dbReference>
<evidence type="ECO:0000256" key="2">
    <source>
        <dbReference type="ARBA" id="ARBA00022525"/>
    </source>
</evidence>
<comment type="catalytic activity">
    <reaction evidence="7">
        <text>[(1-&gt;4)-alpha-D-galacturonosyl](n) + H2O = alpha-D-galacturonate + [(1-&gt;4)-alpha-D-galacturonosyl](n-1)</text>
        <dbReference type="Rhea" id="RHEA:14117"/>
        <dbReference type="Rhea" id="RHEA-COMP:14570"/>
        <dbReference type="Rhea" id="RHEA-COMP:14572"/>
        <dbReference type="ChEBI" id="CHEBI:15377"/>
        <dbReference type="ChEBI" id="CHEBI:58658"/>
        <dbReference type="ChEBI" id="CHEBI:140523"/>
        <dbReference type="EC" id="3.2.1.67"/>
    </reaction>
</comment>